<evidence type="ECO:0000313" key="3">
    <source>
        <dbReference type="EMBL" id="CAI9097198.1"/>
    </source>
</evidence>
<name>A0AAV1CRG4_OLDCO</name>
<dbReference type="EMBL" id="OX459120">
    <property type="protein sequence ID" value="CAI9097198.1"/>
    <property type="molecule type" value="Genomic_DNA"/>
</dbReference>
<dbReference type="InterPro" id="IPR007612">
    <property type="entry name" value="LOR"/>
</dbReference>
<evidence type="ECO:0000256" key="2">
    <source>
        <dbReference type="SAM" id="MobiDB-lite"/>
    </source>
</evidence>
<feature type="compositionally biased region" description="Pro residues" evidence="2">
    <location>
        <begin position="37"/>
        <end position="49"/>
    </location>
</feature>
<reference evidence="3" key="1">
    <citation type="submission" date="2023-03" db="EMBL/GenBank/DDBJ databases">
        <authorList>
            <person name="Julca I."/>
        </authorList>
    </citation>
    <scope>NUCLEOTIDE SEQUENCE</scope>
</reference>
<dbReference type="Pfam" id="PF04525">
    <property type="entry name" value="LOR"/>
    <property type="match status" value="1"/>
</dbReference>
<keyword evidence="4" id="KW-1185">Reference proteome</keyword>
<evidence type="ECO:0000313" key="4">
    <source>
        <dbReference type="Proteomes" id="UP001161247"/>
    </source>
</evidence>
<evidence type="ECO:0000256" key="1">
    <source>
        <dbReference type="ARBA" id="ARBA00005437"/>
    </source>
</evidence>
<sequence length="473" mass="50888">MGQTVYPPTAGAPPSSPQLGHQPPQVNYQPTAISAPAQPPAQPCHPPNPQESNFFPSAGIYANASGYTGQPPHQLYRQSSYISGDYQSEKVVAAAYQTPSPDPVAQTHYATSSQTPSEYQAHATTGYPAQPPTVIMNSPLGQQQPGYTTPTVVVPAKCQTEPVMGNPIHSPMPMPQPQPMAIVHQLGRQSSYIPSVVEQPQSGPYYQPTQQLAGGGYAASGSTYQAQCFPPQEVVYGGQFSSYPATPSAALVPAERPAGGGLQYSVIPNPVPVVGLQYCLPRPVELMMVRKLTLSSDFTVMDVARTPIFKVKGKVVGDKRMLLDAAGIPVFSLNTKLLSMYRRWQVYKGASTHPTDLIFSARTSSVVQLKTKLNVYLASRVTEDFSDFKVEGSWSDGSCTVYLGETPTVAARMNKLDNAQSYFLGKDTFMITVSPNIDYAFVVALILILDAINSTNSNITTMASLFLGIPIKT</sequence>
<feature type="compositionally biased region" description="Polar residues" evidence="2">
    <location>
        <begin position="108"/>
        <end position="118"/>
    </location>
</feature>
<feature type="region of interest" description="Disordered" evidence="2">
    <location>
        <begin position="99"/>
        <end position="125"/>
    </location>
</feature>
<dbReference type="InterPro" id="IPR025659">
    <property type="entry name" value="Tubby-like_C"/>
</dbReference>
<accession>A0AAV1CRG4</accession>
<comment type="similarity">
    <text evidence="1">Belongs to the LOR family.</text>
</comment>
<dbReference type="Proteomes" id="UP001161247">
    <property type="component" value="Chromosome 3"/>
</dbReference>
<dbReference type="SUPFAM" id="SSF54518">
    <property type="entry name" value="Tubby C-terminal domain-like"/>
    <property type="match status" value="1"/>
</dbReference>
<gene>
    <name evidence="3" type="ORF">OLC1_LOCUS7756</name>
</gene>
<dbReference type="InterPro" id="IPR038595">
    <property type="entry name" value="LOR_sf"/>
</dbReference>
<dbReference type="PANTHER" id="PTHR31087">
    <property type="match status" value="1"/>
</dbReference>
<organism evidence="3 4">
    <name type="scientific">Oldenlandia corymbosa var. corymbosa</name>
    <dbReference type="NCBI Taxonomy" id="529605"/>
    <lineage>
        <taxon>Eukaryota</taxon>
        <taxon>Viridiplantae</taxon>
        <taxon>Streptophyta</taxon>
        <taxon>Embryophyta</taxon>
        <taxon>Tracheophyta</taxon>
        <taxon>Spermatophyta</taxon>
        <taxon>Magnoliopsida</taxon>
        <taxon>eudicotyledons</taxon>
        <taxon>Gunneridae</taxon>
        <taxon>Pentapetalae</taxon>
        <taxon>asterids</taxon>
        <taxon>lamiids</taxon>
        <taxon>Gentianales</taxon>
        <taxon>Rubiaceae</taxon>
        <taxon>Rubioideae</taxon>
        <taxon>Spermacoceae</taxon>
        <taxon>Hedyotis-Oldenlandia complex</taxon>
        <taxon>Oldenlandia</taxon>
    </lineage>
</organism>
<dbReference type="AlphaFoldDB" id="A0AAV1CRG4"/>
<protein>
    <submittedName>
        <fullName evidence="3">OLC1v1033572C4</fullName>
    </submittedName>
</protein>
<feature type="region of interest" description="Disordered" evidence="2">
    <location>
        <begin position="1"/>
        <end position="57"/>
    </location>
</feature>
<proteinExistence type="inferred from homology"/>
<dbReference type="PANTHER" id="PTHR31087:SF58">
    <property type="entry name" value="OS07G0230700 PROTEIN"/>
    <property type="match status" value="1"/>
</dbReference>
<dbReference type="Gene3D" id="2.40.160.200">
    <property type="entry name" value="LURP1-related"/>
    <property type="match status" value="1"/>
</dbReference>